<reference evidence="2" key="1">
    <citation type="submission" date="2023-10" db="EMBL/GenBank/DDBJ databases">
        <authorList>
            <person name="Chen Y."/>
            <person name="Shah S."/>
            <person name="Dougan E. K."/>
            <person name="Thang M."/>
            <person name="Chan C."/>
        </authorList>
    </citation>
    <scope>NUCLEOTIDE SEQUENCE [LARGE SCALE GENOMIC DNA]</scope>
</reference>
<feature type="region of interest" description="Disordered" evidence="1">
    <location>
        <begin position="56"/>
        <end position="90"/>
    </location>
</feature>
<name>A0ABN9RSC5_9DINO</name>
<protein>
    <submittedName>
        <fullName evidence="2">Uncharacterized protein</fullName>
    </submittedName>
</protein>
<keyword evidence="3" id="KW-1185">Reference proteome</keyword>
<dbReference type="Proteomes" id="UP001189429">
    <property type="component" value="Unassembled WGS sequence"/>
</dbReference>
<dbReference type="EMBL" id="CAUYUJ010007853">
    <property type="protein sequence ID" value="CAK0822169.1"/>
    <property type="molecule type" value="Genomic_DNA"/>
</dbReference>
<comment type="caution">
    <text evidence="2">The sequence shown here is derived from an EMBL/GenBank/DDBJ whole genome shotgun (WGS) entry which is preliminary data.</text>
</comment>
<gene>
    <name evidence="2" type="ORF">PCOR1329_LOCUS23253</name>
</gene>
<accession>A0ABN9RSC5</accession>
<feature type="compositionally biased region" description="Basic residues" evidence="1">
    <location>
        <begin position="67"/>
        <end position="76"/>
    </location>
</feature>
<proteinExistence type="predicted"/>
<evidence type="ECO:0000313" key="2">
    <source>
        <dbReference type="EMBL" id="CAK0822169.1"/>
    </source>
</evidence>
<evidence type="ECO:0000256" key="1">
    <source>
        <dbReference type="SAM" id="MobiDB-lite"/>
    </source>
</evidence>
<evidence type="ECO:0000313" key="3">
    <source>
        <dbReference type="Proteomes" id="UP001189429"/>
    </source>
</evidence>
<organism evidence="2 3">
    <name type="scientific">Prorocentrum cordatum</name>
    <dbReference type="NCBI Taxonomy" id="2364126"/>
    <lineage>
        <taxon>Eukaryota</taxon>
        <taxon>Sar</taxon>
        <taxon>Alveolata</taxon>
        <taxon>Dinophyceae</taxon>
        <taxon>Prorocentrales</taxon>
        <taxon>Prorocentraceae</taxon>
        <taxon>Prorocentrum</taxon>
    </lineage>
</organism>
<sequence>MQKDMSNVELKSVVDAVGLGEVFDEISSTASLGDDCDELDDDFSAVGAGIMQKLDCHRSGRNGKGNGKSKAKGKGKQKCEIKHGGSEGGGFDHVSTKELLQIAEKRFGSDVVGKLLLHMPALREGSVD</sequence>